<dbReference type="EMBL" id="CAJOBB010017134">
    <property type="protein sequence ID" value="CAF4335917.1"/>
    <property type="molecule type" value="Genomic_DNA"/>
</dbReference>
<comment type="caution">
    <text evidence="1">The sequence shown here is derived from an EMBL/GenBank/DDBJ whole genome shotgun (WGS) entry which is preliminary data.</text>
</comment>
<sequence>DSKVQGNISLDYDVTGGYGPEAVKLTLEPGLKYLYVVHRYSRDGLLTKSNATVTFNNGHMASTSTTPYQIVQIPVVNNPNANFWIVCEIDGTTKKITMFENEFETHNNYASNQVGAKYFNR</sequence>
<organism evidence="1 2">
    <name type="scientific">Adineta steineri</name>
    <dbReference type="NCBI Taxonomy" id="433720"/>
    <lineage>
        <taxon>Eukaryota</taxon>
        <taxon>Metazoa</taxon>
        <taxon>Spiralia</taxon>
        <taxon>Gnathifera</taxon>
        <taxon>Rotifera</taxon>
        <taxon>Eurotatoria</taxon>
        <taxon>Bdelloidea</taxon>
        <taxon>Adinetida</taxon>
        <taxon>Adinetidae</taxon>
        <taxon>Adineta</taxon>
    </lineage>
</organism>
<evidence type="ECO:0000313" key="2">
    <source>
        <dbReference type="Proteomes" id="UP000663868"/>
    </source>
</evidence>
<proteinExistence type="predicted"/>
<protein>
    <submittedName>
        <fullName evidence="1">Uncharacterized protein</fullName>
    </submittedName>
</protein>
<evidence type="ECO:0000313" key="1">
    <source>
        <dbReference type="EMBL" id="CAF4335917.1"/>
    </source>
</evidence>
<name>A0A820K285_9BILA</name>
<gene>
    <name evidence="1" type="ORF">KXQ929_LOCUS47439</name>
</gene>
<dbReference type="AlphaFoldDB" id="A0A820K285"/>
<accession>A0A820K285</accession>
<reference evidence="1" key="1">
    <citation type="submission" date="2021-02" db="EMBL/GenBank/DDBJ databases">
        <authorList>
            <person name="Nowell W R."/>
        </authorList>
    </citation>
    <scope>NUCLEOTIDE SEQUENCE</scope>
</reference>
<dbReference type="Proteomes" id="UP000663868">
    <property type="component" value="Unassembled WGS sequence"/>
</dbReference>
<feature type="non-terminal residue" evidence="1">
    <location>
        <position position="1"/>
    </location>
</feature>